<keyword evidence="1" id="KW-0812">Transmembrane</keyword>
<keyword evidence="4" id="KW-1185">Reference proteome</keyword>
<feature type="signal peptide" evidence="2">
    <location>
        <begin position="1"/>
        <end position="25"/>
    </location>
</feature>
<dbReference type="OrthoDB" id="9883695at2"/>
<evidence type="ECO:0000256" key="1">
    <source>
        <dbReference type="SAM" id="Phobius"/>
    </source>
</evidence>
<evidence type="ECO:0000313" key="3">
    <source>
        <dbReference type="EMBL" id="SJM91660.1"/>
    </source>
</evidence>
<dbReference type="RefSeq" id="WP_087143047.1">
    <property type="nucleotide sequence ID" value="NZ_FUKI01000094.1"/>
</dbReference>
<name>A0A1R4H735_9GAMM</name>
<organism evidence="3 4">
    <name type="scientific">Crenothrix polyspora</name>
    <dbReference type="NCBI Taxonomy" id="360316"/>
    <lineage>
        <taxon>Bacteria</taxon>
        <taxon>Pseudomonadati</taxon>
        <taxon>Pseudomonadota</taxon>
        <taxon>Gammaproteobacteria</taxon>
        <taxon>Methylococcales</taxon>
        <taxon>Crenotrichaceae</taxon>
        <taxon>Crenothrix</taxon>
    </lineage>
</organism>
<keyword evidence="2" id="KW-0732">Signal</keyword>
<feature type="transmembrane region" description="Helical" evidence="1">
    <location>
        <begin position="80"/>
        <end position="99"/>
    </location>
</feature>
<protein>
    <submittedName>
        <fullName evidence="3">Uncharacterized protein</fullName>
    </submittedName>
</protein>
<evidence type="ECO:0000256" key="2">
    <source>
        <dbReference type="SAM" id="SignalP"/>
    </source>
</evidence>
<keyword evidence="1" id="KW-1133">Transmembrane helix</keyword>
<keyword evidence="1" id="KW-0472">Membrane</keyword>
<dbReference type="EMBL" id="FUKI01000094">
    <property type="protein sequence ID" value="SJM91660.1"/>
    <property type="molecule type" value="Genomic_DNA"/>
</dbReference>
<dbReference type="AlphaFoldDB" id="A0A1R4H735"/>
<feature type="chain" id="PRO_5010177970" evidence="2">
    <location>
        <begin position="26"/>
        <end position="103"/>
    </location>
</feature>
<evidence type="ECO:0000313" key="4">
    <source>
        <dbReference type="Proteomes" id="UP000195667"/>
    </source>
</evidence>
<sequence length="103" mass="11410">MIKKTISSLAIILSLAITPVSSASANTSLVGTTLDFTGSLSLDSTLNWPQQFSVKKNVPYDESKDSALRRGTENWDQPQGSFFVMPAFIFGLILVFLYFNREK</sequence>
<gene>
    <name evidence="3" type="ORF">CRENPOLYSF1_200025</name>
</gene>
<dbReference type="Proteomes" id="UP000195667">
    <property type="component" value="Unassembled WGS sequence"/>
</dbReference>
<reference evidence="4" key="1">
    <citation type="submission" date="2017-02" db="EMBL/GenBank/DDBJ databases">
        <authorList>
            <person name="Daims H."/>
        </authorList>
    </citation>
    <scope>NUCLEOTIDE SEQUENCE [LARGE SCALE GENOMIC DNA]</scope>
</reference>
<proteinExistence type="predicted"/>
<accession>A0A1R4H735</accession>